<evidence type="ECO:0000313" key="2">
    <source>
        <dbReference type="EnsemblMetazoa" id="GAUT052823-PA"/>
    </source>
</evidence>
<keyword evidence="1" id="KW-0732">Signal</keyword>
<reference evidence="2" key="1">
    <citation type="submission" date="2020-05" db="UniProtKB">
        <authorList>
            <consortium name="EnsemblMetazoa"/>
        </authorList>
    </citation>
    <scope>IDENTIFICATION</scope>
    <source>
        <strain evidence="2">TTRI</strain>
    </source>
</reference>
<protein>
    <submittedName>
        <fullName evidence="2">Uncharacterized protein</fullName>
    </submittedName>
</protein>
<proteinExistence type="predicted"/>
<name>A0A1A9VYZ3_GLOAU</name>
<dbReference type="AlphaFoldDB" id="A0A1A9VYZ3"/>
<sequence length="66" mass="7541">MSYVTLTFLGMLLVQLCFTIPRTDAESPASRYEFNTNNKLYKTTIKTLVKIAIPLIERCSVLLEKV</sequence>
<dbReference type="EnsemblMetazoa" id="GAUT052823-RA">
    <property type="protein sequence ID" value="GAUT052823-PA"/>
    <property type="gene ID" value="GAUT052823"/>
</dbReference>
<dbReference type="Proteomes" id="UP000078200">
    <property type="component" value="Unassembled WGS sequence"/>
</dbReference>
<accession>A0A1A9VYZ3</accession>
<feature type="chain" id="PRO_5008399840" evidence="1">
    <location>
        <begin position="26"/>
        <end position="66"/>
    </location>
</feature>
<evidence type="ECO:0000313" key="3">
    <source>
        <dbReference type="Proteomes" id="UP000078200"/>
    </source>
</evidence>
<dbReference type="VEuPathDB" id="VectorBase:GAUT052823"/>
<organism evidence="2 3">
    <name type="scientific">Glossina austeni</name>
    <name type="common">Savannah tsetse fly</name>
    <dbReference type="NCBI Taxonomy" id="7395"/>
    <lineage>
        <taxon>Eukaryota</taxon>
        <taxon>Metazoa</taxon>
        <taxon>Ecdysozoa</taxon>
        <taxon>Arthropoda</taxon>
        <taxon>Hexapoda</taxon>
        <taxon>Insecta</taxon>
        <taxon>Pterygota</taxon>
        <taxon>Neoptera</taxon>
        <taxon>Endopterygota</taxon>
        <taxon>Diptera</taxon>
        <taxon>Brachycera</taxon>
        <taxon>Muscomorpha</taxon>
        <taxon>Hippoboscoidea</taxon>
        <taxon>Glossinidae</taxon>
        <taxon>Glossina</taxon>
    </lineage>
</organism>
<keyword evidence="3" id="KW-1185">Reference proteome</keyword>
<evidence type="ECO:0000256" key="1">
    <source>
        <dbReference type="SAM" id="SignalP"/>
    </source>
</evidence>
<feature type="signal peptide" evidence="1">
    <location>
        <begin position="1"/>
        <end position="25"/>
    </location>
</feature>